<keyword evidence="6" id="KW-0732">Signal</keyword>
<dbReference type="InterPro" id="IPR033116">
    <property type="entry name" value="TRYPSIN_SER"/>
</dbReference>
<dbReference type="InterPro" id="IPR009003">
    <property type="entry name" value="Peptidase_S1_PA"/>
</dbReference>
<name>A0A0L0D9W8_THETB</name>
<feature type="compositionally biased region" description="Low complexity" evidence="4">
    <location>
        <begin position="470"/>
        <end position="479"/>
    </location>
</feature>
<feature type="compositionally biased region" description="Polar residues" evidence="4">
    <location>
        <begin position="602"/>
        <end position="611"/>
    </location>
</feature>
<keyword evidence="3" id="KW-0378">Hydrolase</keyword>
<dbReference type="Proteomes" id="UP000054408">
    <property type="component" value="Unassembled WGS sequence"/>
</dbReference>
<evidence type="ECO:0000259" key="7">
    <source>
        <dbReference type="PROSITE" id="PS50240"/>
    </source>
</evidence>
<dbReference type="Pfam" id="PF00089">
    <property type="entry name" value="Trypsin"/>
    <property type="match status" value="1"/>
</dbReference>
<keyword evidence="5" id="KW-0812">Transmembrane</keyword>
<organism evidence="8 9">
    <name type="scientific">Thecamonas trahens ATCC 50062</name>
    <dbReference type="NCBI Taxonomy" id="461836"/>
    <lineage>
        <taxon>Eukaryota</taxon>
        <taxon>Apusozoa</taxon>
        <taxon>Apusomonadida</taxon>
        <taxon>Apusomonadidae</taxon>
        <taxon>Thecamonas</taxon>
    </lineage>
</organism>
<feature type="transmembrane region" description="Helical" evidence="5">
    <location>
        <begin position="519"/>
        <end position="543"/>
    </location>
</feature>
<feature type="compositionally biased region" description="Polar residues" evidence="4">
    <location>
        <begin position="554"/>
        <end position="564"/>
    </location>
</feature>
<dbReference type="RefSeq" id="XP_013759078.1">
    <property type="nucleotide sequence ID" value="XM_013903624.1"/>
</dbReference>
<feature type="domain" description="Peptidase S1" evidence="7">
    <location>
        <begin position="69"/>
        <end position="293"/>
    </location>
</feature>
<dbReference type="STRING" id="461836.A0A0L0D9W8"/>
<dbReference type="PANTHER" id="PTHR24276">
    <property type="entry name" value="POLYSERASE-RELATED"/>
    <property type="match status" value="1"/>
</dbReference>
<dbReference type="SUPFAM" id="SSF50494">
    <property type="entry name" value="Trypsin-like serine proteases"/>
    <property type="match status" value="1"/>
</dbReference>
<keyword evidence="5" id="KW-1133">Transmembrane helix</keyword>
<evidence type="ECO:0000256" key="4">
    <source>
        <dbReference type="SAM" id="MobiDB-lite"/>
    </source>
</evidence>
<comment type="similarity">
    <text evidence="1">Belongs to the peptidase S1 family.</text>
</comment>
<dbReference type="InterPro" id="IPR001254">
    <property type="entry name" value="Trypsin_dom"/>
</dbReference>
<dbReference type="AlphaFoldDB" id="A0A0L0D9W8"/>
<feature type="region of interest" description="Disordered" evidence="4">
    <location>
        <begin position="31"/>
        <end position="63"/>
    </location>
</feature>
<sequence>MRWNMWACMVLVVVGVVGLRMAAAKRTSSMPSAYMTTGTNDANQQSAEASTQRRIQEQHPASLSATARVVEGRPAESGAYPPLAVLLRSGAVRCVASIISPQVLLTAAHCTIGSSPSDWTARVGSNLPFEGGTTHSVARIVVHDGYNSQTFANDVSLLILSAPVVYSPTVAPLILASAEIAAGTNVTVAGWGLQATSDTQAAPSLIEAVMSSAPMSECEAKGSSNTGSVVCALPIAGSDTCQGDSGGPMLTGSSAIRFYVSGGVLSFGGTSCGTFSVFASIPSYRPWIEASIPADQRTLLVSGNPNAVTLVVHTDSLPATVFELAELRGNIVVNSSRSLLGQFSRLSSGASLSIEAPFSVTRTLALDNNSTLVTRTGTASIGTVIFAPTSVYRMELTSGSPTYLQVGSVAGLGGTLEIVATGSYRPVPGLAFRALSYRVKTGAFSNVIYRDLSSPAPPPMGPAPPPAPPTNASRAARRSLAQSSAGTVQSASLVCGASECVVTLLDSTPASNTGLESEIIIGVVVVAGLALLAIGAIFCYCFCFKTKTKTGPNALQRRQTTQPQYAAGKTRSHDSSSSGCEYGIISKASAKKSRPSRPDPMSWSSTQSGPGSASASASASASYSASSYS</sequence>
<keyword evidence="3" id="KW-0720">Serine protease</keyword>
<dbReference type="PROSITE" id="PS00134">
    <property type="entry name" value="TRYPSIN_HIS"/>
    <property type="match status" value="1"/>
</dbReference>
<feature type="chain" id="PRO_5005537001" description="Peptidase S1 domain-containing protein" evidence="6">
    <location>
        <begin position="25"/>
        <end position="629"/>
    </location>
</feature>
<dbReference type="PROSITE" id="PS00135">
    <property type="entry name" value="TRYPSIN_SER"/>
    <property type="match status" value="1"/>
</dbReference>
<dbReference type="PANTHER" id="PTHR24276:SF98">
    <property type="entry name" value="FI18310P1-RELATED"/>
    <property type="match status" value="1"/>
</dbReference>
<evidence type="ECO:0000256" key="2">
    <source>
        <dbReference type="ARBA" id="ARBA00023157"/>
    </source>
</evidence>
<evidence type="ECO:0000313" key="8">
    <source>
        <dbReference type="EMBL" id="KNC48063.1"/>
    </source>
</evidence>
<proteinExistence type="inferred from homology"/>
<dbReference type="GeneID" id="25563846"/>
<dbReference type="Gene3D" id="2.40.10.10">
    <property type="entry name" value="Trypsin-like serine proteases"/>
    <property type="match status" value="1"/>
</dbReference>
<evidence type="ECO:0000256" key="6">
    <source>
        <dbReference type="SAM" id="SignalP"/>
    </source>
</evidence>
<dbReference type="GO" id="GO:0006508">
    <property type="term" value="P:proteolysis"/>
    <property type="evidence" value="ECO:0007669"/>
    <property type="project" value="UniProtKB-KW"/>
</dbReference>
<dbReference type="InterPro" id="IPR001314">
    <property type="entry name" value="Peptidase_S1A"/>
</dbReference>
<feature type="compositionally biased region" description="Low complexity" evidence="4">
    <location>
        <begin position="612"/>
        <end position="629"/>
    </location>
</feature>
<dbReference type="PROSITE" id="PS50240">
    <property type="entry name" value="TRYPSIN_DOM"/>
    <property type="match status" value="1"/>
</dbReference>
<evidence type="ECO:0000256" key="3">
    <source>
        <dbReference type="RuleBase" id="RU363034"/>
    </source>
</evidence>
<feature type="signal peptide" evidence="6">
    <location>
        <begin position="1"/>
        <end position="24"/>
    </location>
</feature>
<dbReference type="eggNOG" id="KOG3627">
    <property type="taxonomic scope" value="Eukaryota"/>
</dbReference>
<gene>
    <name evidence="8" type="ORF">AMSG_04294</name>
</gene>
<evidence type="ECO:0000256" key="1">
    <source>
        <dbReference type="ARBA" id="ARBA00007664"/>
    </source>
</evidence>
<dbReference type="CDD" id="cd00190">
    <property type="entry name" value="Tryp_SPc"/>
    <property type="match status" value="1"/>
</dbReference>
<dbReference type="PRINTS" id="PR00722">
    <property type="entry name" value="CHYMOTRYPSIN"/>
</dbReference>
<dbReference type="OrthoDB" id="6755574at2759"/>
<protein>
    <recommendedName>
        <fullName evidence="7">Peptidase S1 domain-containing protein</fullName>
    </recommendedName>
</protein>
<feature type="region of interest" description="Disordered" evidence="4">
    <location>
        <begin position="455"/>
        <end position="479"/>
    </location>
</feature>
<dbReference type="GO" id="GO:0004252">
    <property type="term" value="F:serine-type endopeptidase activity"/>
    <property type="evidence" value="ECO:0007669"/>
    <property type="project" value="InterPro"/>
</dbReference>
<dbReference type="EMBL" id="GL349449">
    <property type="protein sequence ID" value="KNC48063.1"/>
    <property type="molecule type" value="Genomic_DNA"/>
</dbReference>
<evidence type="ECO:0000313" key="9">
    <source>
        <dbReference type="Proteomes" id="UP000054408"/>
    </source>
</evidence>
<keyword evidence="3" id="KW-0645">Protease</keyword>
<feature type="compositionally biased region" description="Pro residues" evidence="4">
    <location>
        <begin position="455"/>
        <end position="469"/>
    </location>
</feature>
<accession>A0A0L0D9W8</accession>
<dbReference type="FunFam" id="2.40.10.10:FF:000068">
    <property type="entry name" value="transmembrane protease serine 2"/>
    <property type="match status" value="1"/>
</dbReference>
<dbReference type="SMART" id="SM00020">
    <property type="entry name" value="Tryp_SPc"/>
    <property type="match status" value="1"/>
</dbReference>
<evidence type="ECO:0000256" key="5">
    <source>
        <dbReference type="SAM" id="Phobius"/>
    </source>
</evidence>
<keyword evidence="9" id="KW-1185">Reference proteome</keyword>
<keyword evidence="5" id="KW-0472">Membrane</keyword>
<feature type="region of interest" description="Disordered" evidence="4">
    <location>
        <begin position="554"/>
        <end position="629"/>
    </location>
</feature>
<reference evidence="8 9" key="1">
    <citation type="submission" date="2010-05" db="EMBL/GenBank/DDBJ databases">
        <title>The Genome Sequence of Thecamonas trahens ATCC 50062.</title>
        <authorList>
            <consortium name="The Broad Institute Genome Sequencing Platform"/>
            <person name="Russ C."/>
            <person name="Cuomo C."/>
            <person name="Shea T."/>
            <person name="Young S.K."/>
            <person name="Zeng Q."/>
            <person name="Koehrsen M."/>
            <person name="Haas B."/>
            <person name="Borodovsky M."/>
            <person name="Guigo R."/>
            <person name="Alvarado L."/>
            <person name="Berlin A."/>
            <person name="Bochicchio J."/>
            <person name="Borenstein D."/>
            <person name="Chapman S."/>
            <person name="Chen Z."/>
            <person name="Freedman E."/>
            <person name="Gellesch M."/>
            <person name="Goldberg J."/>
            <person name="Griggs A."/>
            <person name="Gujja S."/>
            <person name="Heilman E."/>
            <person name="Heiman D."/>
            <person name="Hepburn T."/>
            <person name="Howarth C."/>
            <person name="Jen D."/>
            <person name="Larson L."/>
            <person name="Mehta T."/>
            <person name="Park D."/>
            <person name="Pearson M."/>
            <person name="Roberts A."/>
            <person name="Saif S."/>
            <person name="Shenoy N."/>
            <person name="Sisk P."/>
            <person name="Stolte C."/>
            <person name="Sykes S."/>
            <person name="Thomson T."/>
            <person name="Walk T."/>
            <person name="White J."/>
            <person name="Yandava C."/>
            <person name="Burger G."/>
            <person name="Gray M.W."/>
            <person name="Holland P.W.H."/>
            <person name="King N."/>
            <person name="Lang F.B.F."/>
            <person name="Roger A.J."/>
            <person name="Ruiz-Trillo I."/>
            <person name="Lander E."/>
            <person name="Nusbaum C."/>
        </authorList>
    </citation>
    <scope>NUCLEOTIDE SEQUENCE [LARGE SCALE GENOMIC DNA]</scope>
    <source>
        <strain evidence="8 9">ATCC 50062</strain>
    </source>
</reference>
<dbReference type="InterPro" id="IPR018114">
    <property type="entry name" value="TRYPSIN_HIS"/>
</dbReference>
<dbReference type="InterPro" id="IPR043504">
    <property type="entry name" value="Peptidase_S1_PA_chymotrypsin"/>
</dbReference>
<keyword evidence="2" id="KW-1015">Disulfide bond</keyword>
<dbReference type="InterPro" id="IPR050430">
    <property type="entry name" value="Peptidase_S1"/>
</dbReference>